<sequence length="137" mass="16042">MVLTYEAYTWILSPLKAKMCSPYDDLSRRGWKVGIALAFYAQSCGRLRWAGHVAHMGESRNAYSVLVGRSKGIRPLGRKRRRWEDNIKMDLRKVGYDGRDWINLPQNRNQWRDHARAAVNLRIRKIRVAKDVKAQMK</sequence>
<proteinExistence type="predicted"/>
<accession>A0ABQ8T6B9</accession>
<keyword evidence="2" id="KW-1185">Reference proteome</keyword>
<dbReference type="Proteomes" id="UP001148838">
    <property type="component" value="Unassembled WGS sequence"/>
</dbReference>
<gene>
    <name evidence="1" type="ORF">ANN_11397</name>
</gene>
<dbReference type="EMBL" id="JAJSOF020000015">
    <property type="protein sequence ID" value="KAJ4441541.1"/>
    <property type="molecule type" value="Genomic_DNA"/>
</dbReference>
<comment type="caution">
    <text evidence="1">The sequence shown here is derived from an EMBL/GenBank/DDBJ whole genome shotgun (WGS) entry which is preliminary data.</text>
</comment>
<organism evidence="1 2">
    <name type="scientific">Periplaneta americana</name>
    <name type="common">American cockroach</name>
    <name type="synonym">Blatta americana</name>
    <dbReference type="NCBI Taxonomy" id="6978"/>
    <lineage>
        <taxon>Eukaryota</taxon>
        <taxon>Metazoa</taxon>
        <taxon>Ecdysozoa</taxon>
        <taxon>Arthropoda</taxon>
        <taxon>Hexapoda</taxon>
        <taxon>Insecta</taxon>
        <taxon>Pterygota</taxon>
        <taxon>Neoptera</taxon>
        <taxon>Polyneoptera</taxon>
        <taxon>Dictyoptera</taxon>
        <taxon>Blattodea</taxon>
        <taxon>Blattoidea</taxon>
        <taxon>Blattidae</taxon>
        <taxon>Blattinae</taxon>
        <taxon>Periplaneta</taxon>
    </lineage>
</organism>
<evidence type="ECO:0000313" key="2">
    <source>
        <dbReference type="Proteomes" id="UP001148838"/>
    </source>
</evidence>
<reference evidence="1 2" key="1">
    <citation type="journal article" date="2022" name="Allergy">
        <title>Genome assembly and annotation of Periplaneta americana reveal a comprehensive cockroach allergen profile.</title>
        <authorList>
            <person name="Wang L."/>
            <person name="Xiong Q."/>
            <person name="Saelim N."/>
            <person name="Wang L."/>
            <person name="Nong W."/>
            <person name="Wan A.T."/>
            <person name="Shi M."/>
            <person name="Liu X."/>
            <person name="Cao Q."/>
            <person name="Hui J.H.L."/>
            <person name="Sookrung N."/>
            <person name="Leung T.F."/>
            <person name="Tungtrongchitr A."/>
            <person name="Tsui S.K.W."/>
        </authorList>
    </citation>
    <scope>NUCLEOTIDE SEQUENCE [LARGE SCALE GENOMIC DNA]</scope>
    <source>
        <strain evidence="1">PWHHKU_190912</strain>
    </source>
</reference>
<protein>
    <submittedName>
        <fullName evidence="1">Uncharacterized protein</fullName>
    </submittedName>
</protein>
<name>A0ABQ8T6B9_PERAM</name>
<evidence type="ECO:0000313" key="1">
    <source>
        <dbReference type="EMBL" id="KAJ4441541.1"/>
    </source>
</evidence>